<organism evidence="1">
    <name type="scientific">viral metagenome</name>
    <dbReference type="NCBI Taxonomy" id="1070528"/>
    <lineage>
        <taxon>unclassified sequences</taxon>
        <taxon>metagenomes</taxon>
        <taxon>organismal metagenomes</taxon>
    </lineage>
</organism>
<name>A0A6C0JD73_9ZZZZ</name>
<proteinExistence type="predicted"/>
<reference evidence="1" key="1">
    <citation type="journal article" date="2020" name="Nature">
        <title>Giant virus diversity and host interactions through global metagenomics.</title>
        <authorList>
            <person name="Schulz F."/>
            <person name="Roux S."/>
            <person name="Paez-Espino D."/>
            <person name="Jungbluth S."/>
            <person name="Walsh D.A."/>
            <person name="Denef V.J."/>
            <person name="McMahon K.D."/>
            <person name="Konstantinidis K.T."/>
            <person name="Eloe-Fadrosh E.A."/>
            <person name="Kyrpides N.C."/>
            <person name="Woyke T."/>
        </authorList>
    </citation>
    <scope>NUCLEOTIDE SEQUENCE</scope>
    <source>
        <strain evidence="1">GVMAG-M-3300027206-1</strain>
    </source>
</reference>
<sequence>MLYNAPAKGEDGLYFVKALNDSKRKCLVQLNGVKIADVSGDIVMDLESEVNIARIQAIDTENLGAAVENAETWFGKKLSEKVVDGAYTSSIADGQITGERIEVMKVFNAEQEEMDFENVQSGKSCDVILEFAGLWFAKKSFGSSWNVVQVRVHPDPILDTYPDGFAFVDDEQ</sequence>
<evidence type="ECO:0000313" key="1">
    <source>
        <dbReference type="EMBL" id="QHU03569.1"/>
    </source>
</evidence>
<dbReference type="InterPro" id="IPR043804">
    <property type="entry name" value="DUF5871"/>
</dbReference>
<accession>A0A6C0JD73</accession>
<dbReference type="EMBL" id="MN740383">
    <property type="protein sequence ID" value="QHU03569.1"/>
    <property type="molecule type" value="Genomic_DNA"/>
</dbReference>
<dbReference type="AlphaFoldDB" id="A0A6C0JD73"/>
<dbReference type="Pfam" id="PF19196">
    <property type="entry name" value="DUF5871"/>
    <property type="match status" value="1"/>
</dbReference>
<protein>
    <submittedName>
        <fullName evidence="1">Uncharacterized protein</fullName>
    </submittedName>
</protein>